<accession>A0A9J6CT23</accession>
<dbReference type="Proteomes" id="UP001107558">
    <property type="component" value="Chromosome 1"/>
</dbReference>
<dbReference type="OrthoDB" id="8124016at2759"/>
<sequence length="151" mass="17471">MLVIIKNHLNDFGISLNKDIVGSSQNGAAINKKFIQTSNIIGQFCFNHAIHLAVYDSLYTNKQNNDKTTYEDSNDIDDEDTFEMTTDFEIIEASIDNIDHHHLLKISRKVVKFIKNSSIRKFFNQKSMFGKEIELHLDVKYRWNSIPTMAL</sequence>
<dbReference type="InterPro" id="IPR012337">
    <property type="entry name" value="RNaseH-like_sf"/>
</dbReference>
<gene>
    <name evidence="1" type="ORF">PVAND_014264</name>
</gene>
<keyword evidence="2" id="KW-1185">Reference proteome</keyword>
<reference evidence="1" key="1">
    <citation type="submission" date="2021-03" db="EMBL/GenBank/DDBJ databases">
        <title>Chromosome level genome of the anhydrobiotic midge Polypedilum vanderplanki.</title>
        <authorList>
            <person name="Yoshida Y."/>
            <person name="Kikawada T."/>
            <person name="Gusev O."/>
        </authorList>
    </citation>
    <scope>NUCLEOTIDE SEQUENCE</scope>
    <source>
        <strain evidence="1">NIAS01</strain>
        <tissue evidence="1">Whole body or cell culture</tissue>
    </source>
</reference>
<proteinExistence type="predicted"/>
<dbReference type="EMBL" id="JADBJN010000001">
    <property type="protein sequence ID" value="KAG5685063.1"/>
    <property type="molecule type" value="Genomic_DNA"/>
</dbReference>
<dbReference type="SUPFAM" id="SSF53098">
    <property type="entry name" value="Ribonuclease H-like"/>
    <property type="match status" value="1"/>
</dbReference>
<comment type="caution">
    <text evidence="1">The sequence shown here is derived from an EMBL/GenBank/DDBJ whole genome shotgun (WGS) entry which is preliminary data.</text>
</comment>
<organism evidence="1 2">
    <name type="scientific">Polypedilum vanderplanki</name>
    <name type="common">Sleeping chironomid midge</name>
    <dbReference type="NCBI Taxonomy" id="319348"/>
    <lineage>
        <taxon>Eukaryota</taxon>
        <taxon>Metazoa</taxon>
        <taxon>Ecdysozoa</taxon>
        <taxon>Arthropoda</taxon>
        <taxon>Hexapoda</taxon>
        <taxon>Insecta</taxon>
        <taxon>Pterygota</taxon>
        <taxon>Neoptera</taxon>
        <taxon>Endopterygota</taxon>
        <taxon>Diptera</taxon>
        <taxon>Nematocera</taxon>
        <taxon>Chironomoidea</taxon>
        <taxon>Chironomidae</taxon>
        <taxon>Chironominae</taxon>
        <taxon>Polypedilum</taxon>
        <taxon>Polypedilum</taxon>
    </lineage>
</organism>
<dbReference type="AlphaFoldDB" id="A0A9J6CT23"/>
<evidence type="ECO:0000313" key="1">
    <source>
        <dbReference type="EMBL" id="KAG5685063.1"/>
    </source>
</evidence>
<protein>
    <submittedName>
        <fullName evidence="1">Uncharacterized protein</fullName>
    </submittedName>
</protein>
<evidence type="ECO:0000313" key="2">
    <source>
        <dbReference type="Proteomes" id="UP001107558"/>
    </source>
</evidence>
<name>A0A9J6CT23_POLVA</name>